<keyword evidence="3" id="KW-1185">Reference proteome</keyword>
<dbReference type="EMBL" id="BSOP01000017">
    <property type="protein sequence ID" value="GLR50874.1"/>
    <property type="molecule type" value="Genomic_DNA"/>
</dbReference>
<dbReference type="Pfam" id="PF00535">
    <property type="entry name" value="Glycos_transf_2"/>
    <property type="match status" value="1"/>
</dbReference>
<proteinExistence type="predicted"/>
<evidence type="ECO:0000313" key="3">
    <source>
        <dbReference type="Proteomes" id="UP001156702"/>
    </source>
</evidence>
<dbReference type="InterPro" id="IPR001173">
    <property type="entry name" value="Glyco_trans_2-like"/>
</dbReference>
<evidence type="ECO:0000313" key="2">
    <source>
        <dbReference type="EMBL" id="GLR50874.1"/>
    </source>
</evidence>
<reference evidence="3" key="1">
    <citation type="journal article" date="2019" name="Int. J. Syst. Evol. Microbiol.">
        <title>The Global Catalogue of Microorganisms (GCM) 10K type strain sequencing project: providing services to taxonomists for standard genome sequencing and annotation.</title>
        <authorList>
            <consortium name="The Broad Institute Genomics Platform"/>
            <consortium name="The Broad Institute Genome Sequencing Center for Infectious Disease"/>
            <person name="Wu L."/>
            <person name="Ma J."/>
        </authorList>
    </citation>
    <scope>NUCLEOTIDE SEQUENCE [LARGE SCALE GENOMIC DNA]</scope>
    <source>
        <strain evidence="3">NBRC 102122</strain>
    </source>
</reference>
<gene>
    <name evidence="2" type="ORF">GCM10007923_20820</name>
</gene>
<dbReference type="CDD" id="cd00761">
    <property type="entry name" value="Glyco_tranf_GTA_type"/>
    <property type="match status" value="1"/>
</dbReference>
<feature type="domain" description="Glycosyltransferase 2-like" evidence="1">
    <location>
        <begin position="3"/>
        <end position="147"/>
    </location>
</feature>
<dbReference type="SUPFAM" id="SSF53448">
    <property type="entry name" value="Nucleotide-diphospho-sugar transferases"/>
    <property type="match status" value="1"/>
</dbReference>
<comment type="caution">
    <text evidence="2">The sequence shown here is derived from an EMBL/GenBank/DDBJ whole genome shotgun (WGS) entry which is preliminary data.</text>
</comment>
<dbReference type="Gene3D" id="3.90.550.10">
    <property type="entry name" value="Spore Coat Polysaccharide Biosynthesis Protein SpsA, Chain A"/>
    <property type="match status" value="1"/>
</dbReference>
<dbReference type="PANTHER" id="PTHR43685">
    <property type="entry name" value="GLYCOSYLTRANSFERASE"/>
    <property type="match status" value="1"/>
</dbReference>
<accession>A0ABQ5ZJE0</accession>
<dbReference type="InterPro" id="IPR050834">
    <property type="entry name" value="Glycosyltransf_2"/>
</dbReference>
<name>A0ABQ5ZJE0_9HYPH</name>
<dbReference type="InterPro" id="IPR029044">
    <property type="entry name" value="Nucleotide-diphossugar_trans"/>
</dbReference>
<evidence type="ECO:0000259" key="1">
    <source>
        <dbReference type="Pfam" id="PF00535"/>
    </source>
</evidence>
<dbReference type="Proteomes" id="UP001156702">
    <property type="component" value="Unassembled WGS sequence"/>
</dbReference>
<protein>
    <recommendedName>
        <fullName evidence="1">Glycosyltransferase 2-like domain-containing protein</fullName>
    </recommendedName>
</protein>
<sequence>MARRTIASVYAQRLADGHAFEMIVVDNTPDANARAWVESLSGLEPPLRYVHEARSGISHARNAGVAAAKGQFIAFIDDDETAEPDWLANLHRALLAHEADMGTGPVLPVFENKPALGWDPTPFFFGKREAMATGGQLQAARTGNIMLRVATCFDGTPPFDPRLGRSGGEDTEFTHGLYRKGRKIIWVADATVHEFWPQSKASLPAFLRRKLVTARNTTHVRIAWAPRPVSTFLAVAVKALVQLVVFSPLAAASYPFSRQFYARNAMQVMSALGKLTFWQRAGYYGRSGGGT</sequence>
<organism evidence="2 3">
    <name type="scientific">Shinella yambaruensis</name>
    <dbReference type="NCBI Taxonomy" id="415996"/>
    <lineage>
        <taxon>Bacteria</taxon>
        <taxon>Pseudomonadati</taxon>
        <taxon>Pseudomonadota</taxon>
        <taxon>Alphaproteobacteria</taxon>
        <taxon>Hyphomicrobiales</taxon>
        <taxon>Rhizobiaceae</taxon>
        <taxon>Shinella</taxon>
    </lineage>
</organism>
<dbReference type="PANTHER" id="PTHR43685:SF2">
    <property type="entry name" value="GLYCOSYLTRANSFERASE 2-LIKE DOMAIN-CONTAINING PROTEIN"/>
    <property type="match status" value="1"/>
</dbReference>